<dbReference type="EMBL" id="JBGMEI010000006">
    <property type="protein sequence ID" value="MFO3665787.1"/>
    <property type="molecule type" value="Genomic_DNA"/>
</dbReference>
<evidence type="ECO:0000313" key="3">
    <source>
        <dbReference type="Proteomes" id="UP001637996"/>
    </source>
</evidence>
<gene>
    <name evidence="2" type="ORF">ACCQ41_05965</name>
</gene>
<dbReference type="InterPro" id="IPR043168">
    <property type="entry name" value="DegV_C"/>
</dbReference>
<dbReference type="Pfam" id="PF02645">
    <property type="entry name" value="DegV"/>
    <property type="match status" value="1"/>
</dbReference>
<reference evidence="2 3" key="1">
    <citation type="journal article" date="2025" name="Anaerobe">
        <title>Description of Anaerococcus kampingiae sp. nov., Anaerococcus groningensis sp. nov., Anaerococcus martiniensis sp. nov., and Anaerococcus cruorum sp. nov., isolated from human clinical specimens.</title>
        <authorList>
            <person name="Boiten K.E."/>
            <person name="Meijer J."/>
            <person name="van Wezel E.M."/>
            <person name="Veloo A.C.M."/>
        </authorList>
    </citation>
    <scope>NUCLEOTIDE SEQUENCE [LARGE SCALE GENOMIC DNA]</scope>
    <source>
        <strain evidence="2 3">ENR0831</strain>
    </source>
</reference>
<dbReference type="InterPro" id="IPR003797">
    <property type="entry name" value="DegV"/>
</dbReference>
<name>A0ABW9M8Z6_9FIRM</name>
<organism evidence="2 3">
    <name type="scientific">Anaerococcus martiniensis</name>
    <dbReference type="NCBI Taxonomy" id="3115615"/>
    <lineage>
        <taxon>Bacteria</taxon>
        <taxon>Bacillati</taxon>
        <taxon>Bacillota</taxon>
        <taxon>Tissierellia</taxon>
        <taxon>Tissierellales</taxon>
        <taxon>Peptoniphilaceae</taxon>
        <taxon>Anaerococcus</taxon>
    </lineage>
</organism>
<dbReference type="SUPFAM" id="SSF82549">
    <property type="entry name" value="DAK1/DegV-like"/>
    <property type="match status" value="1"/>
</dbReference>
<sequence length="285" mass="31880">MEKIALITDSGSDLSETFIKENNIYVANLYVIVDDQYYEDRVEISPADLDRRNKENSSFTAKTTSPAPADFSKVFKKVAEDGYKKAIYVGLNPRLSSTFSNAELAEKHGLEIAMVNSGSVTLLEGLMVIYANDLIKEGFDFEKIVEKLNKNVGNQKAYVWFDTLKYLKAGGRLGKVAKRASSILNFKPVLSLDGKGDFDLIKLKVKKEKSYAIIEEKIREDLTNVKKYYMTYISGTDNSLLEEIKNRLENIEQNAELALTSQFGSAISAHAGSKAYSVGYLKIDE</sequence>
<evidence type="ECO:0000313" key="2">
    <source>
        <dbReference type="EMBL" id="MFO3665787.1"/>
    </source>
</evidence>
<keyword evidence="3" id="KW-1185">Reference proteome</keyword>
<dbReference type="Gene3D" id="3.30.1180.10">
    <property type="match status" value="1"/>
</dbReference>
<evidence type="ECO:0000256" key="1">
    <source>
        <dbReference type="ARBA" id="ARBA00023121"/>
    </source>
</evidence>
<keyword evidence="1" id="KW-0446">Lipid-binding</keyword>
<dbReference type="PROSITE" id="PS51482">
    <property type="entry name" value="DEGV"/>
    <property type="match status" value="1"/>
</dbReference>
<comment type="caution">
    <text evidence="2">The sequence shown here is derived from an EMBL/GenBank/DDBJ whole genome shotgun (WGS) entry which is preliminary data.</text>
</comment>
<dbReference type="Proteomes" id="UP001637996">
    <property type="component" value="Unassembled WGS sequence"/>
</dbReference>
<dbReference type="PANTHER" id="PTHR33434">
    <property type="entry name" value="DEGV DOMAIN-CONTAINING PROTEIN DR_1986-RELATED"/>
    <property type="match status" value="1"/>
</dbReference>
<dbReference type="Gene3D" id="3.40.50.10170">
    <property type="match status" value="1"/>
</dbReference>
<dbReference type="RefSeq" id="WP_410031465.1">
    <property type="nucleotide sequence ID" value="NZ_JBGMEI010000006.1"/>
</dbReference>
<dbReference type="NCBIfam" id="TIGR00762">
    <property type="entry name" value="DegV"/>
    <property type="match status" value="1"/>
</dbReference>
<proteinExistence type="predicted"/>
<dbReference type="InterPro" id="IPR050270">
    <property type="entry name" value="DegV_domain_contain"/>
</dbReference>
<dbReference type="PANTHER" id="PTHR33434:SF2">
    <property type="entry name" value="FATTY ACID-BINDING PROTEIN TM_1468"/>
    <property type="match status" value="1"/>
</dbReference>
<protein>
    <submittedName>
        <fullName evidence="2">DegV family protein</fullName>
    </submittedName>
</protein>
<accession>A0ABW9M8Z6</accession>